<evidence type="ECO:0000256" key="3">
    <source>
        <dbReference type="ARBA" id="ARBA00023295"/>
    </source>
</evidence>
<evidence type="ECO:0000256" key="7">
    <source>
        <dbReference type="SAM" id="SignalP"/>
    </source>
</evidence>
<dbReference type="Pfam" id="PF17851">
    <property type="entry name" value="GH43_C2"/>
    <property type="match status" value="1"/>
</dbReference>
<dbReference type="Gene3D" id="2.60.120.200">
    <property type="match status" value="1"/>
</dbReference>
<evidence type="ECO:0000256" key="4">
    <source>
        <dbReference type="PIRSR" id="PIRSR606710-1"/>
    </source>
</evidence>
<dbReference type="KEGG" id="chq:AQ619_03830"/>
<evidence type="ECO:0000256" key="6">
    <source>
        <dbReference type="RuleBase" id="RU361187"/>
    </source>
</evidence>
<evidence type="ECO:0000259" key="8">
    <source>
        <dbReference type="Pfam" id="PF17851"/>
    </source>
</evidence>
<dbReference type="InterPro" id="IPR041542">
    <property type="entry name" value="GH43_C2"/>
</dbReference>
<evidence type="ECO:0000256" key="1">
    <source>
        <dbReference type="ARBA" id="ARBA00009865"/>
    </source>
</evidence>
<dbReference type="STRING" id="69395.AQ619_03830"/>
<keyword evidence="3 6" id="KW-0326">Glycosidase</keyword>
<keyword evidence="10" id="KW-1185">Reference proteome</keyword>
<protein>
    <submittedName>
        <fullName evidence="9">Xylan 1,4-beta-xylosidase</fullName>
    </submittedName>
</protein>
<dbReference type="GO" id="GO:0005975">
    <property type="term" value="P:carbohydrate metabolic process"/>
    <property type="evidence" value="ECO:0007669"/>
    <property type="project" value="InterPro"/>
</dbReference>
<dbReference type="Pfam" id="PF04616">
    <property type="entry name" value="Glyco_hydro_43"/>
    <property type="match status" value="1"/>
</dbReference>
<dbReference type="SUPFAM" id="SSF75005">
    <property type="entry name" value="Arabinanase/levansucrase/invertase"/>
    <property type="match status" value="1"/>
</dbReference>
<dbReference type="EMBL" id="CP013002">
    <property type="protein sequence ID" value="ALL12555.1"/>
    <property type="molecule type" value="Genomic_DNA"/>
</dbReference>
<dbReference type="InterPro" id="IPR013320">
    <property type="entry name" value="ConA-like_dom_sf"/>
</dbReference>
<gene>
    <name evidence="9" type="ORF">AQ619_03830</name>
</gene>
<dbReference type="SUPFAM" id="SSF49899">
    <property type="entry name" value="Concanavalin A-like lectins/glucanases"/>
    <property type="match status" value="1"/>
</dbReference>
<feature type="domain" description="Beta-xylosidase C-terminal Concanavalin A-like" evidence="8">
    <location>
        <begin position="379"/>
        <end position="556"/>
    </location>
</feature>
<accession>A0A0P0NWW3</accession>
<dbReference type="PANTHER" id="PTHR42812:SF12">
    <property type="entry name" value="BETA-XYLOSIDASE-RELATED"/>
    <property type="match status" value="1"/>
</dbReference>
<dbReference type="CDD" id="cd18617">
    <property type="entry name" value="GH43_XynB-like"/>
    <property type="match status" value="1"/>
</dbReference>
<reference evidence="9 10" key="1">
    <citation type="submission" date="2015-10" db="EMBL/GenBank/DDBJ databases">
        <title>Conservation of the essential genome among Caulobacter and Brevundimonas species.</title>
        <authorList>
            <person name="Scott D."/>
            <person name="Ely B."/>
        </authorList>
    </citation>
    <scope>NUCLEOTIDE SEQUENCE [LARGE SCALE GENOMIC DNA]</scope>
    <source>
        <strain evidence="9 10">CB4</strain>
    </source>
</reference>
<dbReference type="GO" id="GO:0004553">
    <property type="term" value="F:hydrolase activity, hydrolyzing O-glycosyl compounds"/>
    <property type="evidence" value="ECO:0007669"/>
    <property type="project" value="InterPro"/>
</dbReference>
<dbReference type="Gene3D" id="2.115.10.20">
    <property type="entry name" value="Glycosyl hydrolase domain, family 43"/>
    <property type="match status" value="1"/>
</dbReference>
<dbReference type="InterPro" id="IPR006710">
    <property type="entry name" value="Glyco_hydro_43"/>
</dbReference>
<feature type="signal peptide" evidence="7">
    <location>
        <begin position="1"/>
        <end position="20"/>
    </location>
</feature>
<feature type="active site" description="Proton donor" evidence="4">
    <location>
        <position position="234"/>
    </location>
</feature>
<feature type="site" description="Important for catalytic activity, responsible for pKa modulation of the active site Glu and correct orientation of both the proton donor and substrate" evidence="5">
    <location>
        <position position="169"/>
    </location>
</feature>
<name>A0A0P0NWW3_9CAUL</name>
<dbReference type="RefSeq" id="WP_062144500.1">
    <property type="nucleotide sequence ID" value="NZ_CP013002.1"/>
</dbReference>
<feature type="active site" description="Proton acceptor" evidence="4">
    <location>
        <position position="62"/>
    </location>
</feature>
<evidence type="ECO:0000256" key="2">
    <source>
        <dbReference type="ARBA" id="ARBA00022801"/>
    </source>
</evidence>
<feature type="chain" id="PRO_5006052439" evidence="7">
    <location>
        <begin position="21"/>
        <end position="557"/>
    </location>
</feature>
<dbReference type="PANTHER" id="PTHR42812">
    <property type="entry name" value="BETA-XYLOSIDASE"/>
    <property type="match status" value="1"/>
</dbReference>
<dbReference type="InterPro" id="IPR023296">
    <property type="entry name" value="Glyco_hydro_beta-prop_sf"/>
</dbReference>
<comment type="similarity">
    <text evidence="1 6">Belongs to the glycosyl hydrolase 43 family.</text>
</comment>
<dbReference type="OrthoDB" id="9801455at2"/>
<dbReference type="AlphaFoldDB" id="A0A0P0NWW3"/>
<proteinExistence type="inferred from homology"/>
<keyword evidence="7" id="KW-0732">Signal</keyword>
<evidence type="ECO:0000313" key="10">
    <source>
        <dbReference type="Proteomes" id="UP000056905"/>
    </source>
</evidence>
<organism evidence="9 10">
    <name type="scientific">Caulobacter henricii</name>
    <dbReference type="NCBI Taxonomy" id="69395"/>
    <lineage>
        <taxon>Bacteria</taxon>
        <taxon>Pseudomonadati</taxon>
        <taxon>Pseudomonadota</taxon>
        <taxon>Alphaproteobacteria</taxon>
        <taxon>Caulobacterales</taxon>
        <taxon>Caulobacteraceae</taxon>
        <taxon>Caulobacter</taxon>
    </lineage>
</organism>
<dbReference type="InterPro" id="IPR051795">
    <property type="entry name" value="Glycosyl_Hydrlase_43"/>
</dbReference>
<dbReference type="Proteomes" id="UP000056905">
    <property type="component" value="Chromosome"/>
</dbReference>
<evidence type="ECO:0000313" key="9">
    <source>
        <dbReference type="EMBL" id="ALL12555.1"/>
    </source>
</evidence>
<sequence>MIRPTLTALALALSVSTAQAAPKPGQAEFRNFTYEGADPVDAQVVLAPGQYRNPILKGFYPDPSITRVGGDYYLVNSTFAWFPGLPVWHSTDLVHWAQIGNAIDRPGMLDFKRLGLSRAVFAPAIEEHEGTFYILNTCVDCQGNFLITAKDPKGPWSDPVWLPTVGGIDASIFFDEDGRAWILNNDAPPGPAEYQGHRAIWIQQYDPKAKVTIGPRTVLLDKGVDPSTKPIWPEGPHITKKDGWYYLTAAEGGTAEGHSQVALRSRSVTGPYTPYANNPILTQRGLPRDRPLPITSAGHADLVDTPDGQWWATFLAVRPYGDDLYNTGRETFLLPVEWKDGWPVILENGKTIPYAATAPNLPAPKVLPPPTTGAFQAVETFAGPELPLNWMTLRIPTERWWSVGQGALTLKARPDKLIDQPSFWGRRQQHINASVQLTVDFAPTADGDRAGLTALQSDEFFYFLGVVRSGGKPVLRLERRAGAGDPVDGMVIAEVPLTGTGPVDLKITARAGEYDFAYAAKPGDWKVLKAGADGTILSTRKAGGFVGAVFGVYANGK</sequence>
<keyword evidence="2 6" id="KW-0378">Hydrolase</keyword>
<evidence type="ECO:0000256" key="5">
    <source>
        <dbReference type="PIRSR" id="PIRSR606710-2"/>
    </source>
</evidence>